<dbReference type="InterPro" id="IPR020615">
    <property type="entry name" value="Thiolase_acyl_enz_int_AS"/>
</dbReference>
<dbReference type="InterPro" id="IPR020617">
    <property type="entry name" value="Thiolase_C"/>
</dbReference>
<dbReference type="EC" id="2.3.1.174" evidence="4"/>
<dbReference type="Pfam" id="PF02803">
    <property type="entry name" value="Thiolase_C"/>
    <property type="match status" value="1"/>
</dbReference>
<feature type="active site" description="Proton acceptor" evidence="11">
    <location>
        <position position="386"/>
    </location>
</feature>
<evidence type="ECO:0000256" key="2">
    <source>
        <dbReference type="ARBA" id="ARBA00005071"/>
    </source>
</evidence>
<evidence type="ECO:0000313" key="15">
    <source>
        <dbReference type="EMBL" id="PQP18040.1"/>
    </source>
</evidence>
<feature type="domain" description="Thiolase C-terminal" evidence="14">
    <location>
        <begin position="276"/>
        <end position="399"/>
    </location>
</feature>
<comment type="catalytic activity">
    <reaction evidence="10">
        <text>succinyl-CoA + acetyl-CoA = 3-oxoadipyl-CoA + CoA</text>
        <dbReference type="Rhea" id="RHEA:19481"/>
        <dbReference type="ChEBI" id="CHEBI:57287"/>
        <dbReference type="ChEBI" id="CHEBI:57288"/>
        <dbReference type="ChEBI" id="CHEBI:57292"/>
        <dbReference type="ChEBI" id="CHEBI:57348"/>
        <dbReference type="EC" id="2.3.1.174"/>
    </reaction>
</comment>
<dbReference type="InterPro" id="IPR020610">
    <property type="entry name" value="Thiolase_AS"/>
</dbReference>
<evidence type="ECO:0000256" key="4">
    <source>
        <dbReference type="ARBA" id="ARBA00012233"/>
    </source>
</evidence>
<comment type="function">
    <text evidence="1">Catalyzes thiolytic cleavage of beta-ketoadipyl-CoA to succinyl-CoA and acetyl-CoA.</text>
</comment>
<dbReference type="RefSeq" id="WP_105391056.1">
    <property type="nucleotide sequence ID" value="NZ_PUIQ01000016.1"/>
</dbReference>
<dbReference type="PIRSF" id="PIRSF000429">
    <property type="entry name" value="Ac-CoA_Ac_transf"/>
    <property type="match status" value="1"/>
</dbReference>
<dbReference type="CDD" id="cd00751">
    <property type="entry name" value="thiolase"/>
    <property type="match status" value="1"/>
</dbReference>
<dbReference type="PROSITE" id="PS00099">
    <property type="entry name" value="THIOLASE_3"/>
    <property type="match status" value="1"/>
</dbReference>
<dbReference type="InterPro" id="IPR012793">
    <property type="entry name" value="PcaF"/>
</dbReference>
<keyword evidence="6 12" id="KW-0808">Transferase</keyword>
<evidence type="ECO:0000256" key="6">
    <source>
        <dbReference type="ARBA" id="ARBA00022679"/>
    </source>
</evidence>
<dbReference type="InterPro" id="IPR020613">
    <property type="entry name" value="Thiolase_CS"/>
</dbReference>
<dbReference type="GO" id="GO:0033812">
    <property type="term" value="F:3-oxoadipyl-CoA thiolase activity"/>
    <property type="evidence" value="ECO:0007669"/>
    <property type="project" value="UniProtKB-EC"/>
</dbReference>
<keyword evidence="8 12" id="KW-0012">Acyltransferase</keyword>
<comment type="pathway">
    <text evidence="2">Aromatic compound metabolism; beta-ketoadipate pathway; acetyl-CoA and succinyl-CoA from 3-oxoadipate: step 2/2.</text>
</comment>
<dbReference type="Pfam" id="PF00108">
    <property type="entry name" value="Thiolase_N"/>
    <property type="match status" value="1"/>
</dbReference>
<feature type="active site" description="Proton acceptor" evidence="11">
    <location>
        <position position="356"/>
    </location>
</feature>
<evidence type="ECO:0000256" key="9">
    <source>
        <dbReference type="ARBA" id="ARBA00041222"/>
    </source>
</evidence>
<evidence type="ECO:0000313" key="16">
    <source>
        <dbReference type="Proteomes" id="UP000238206"/>
    </source>
</evidence>
<evidence type="ECO:0000256" key="1">
    <source>
        <dbReference type="ARBA" id="ARBA00003720"/>
    </source>
</evidence>
<dbReference type="NCBIfam" id="TIGR01930">
    <property type="entry name" value="AcCoA-C-Actrans"/>
    <property type="match status" value="1"/>
</dbReference>
<dbReference type="InterPro" id="IPR016039">
    <property type="entry name" value="Thiolase-like"/>
</dbReference>
<dbReference type="AlphaFoldDB" id="A0A2S8ITF2"/>
<dbReference type="GO" id="GO:0019619">
    <property type="term" value="P:3,4-dihydroxybenzoate catabolic process"/>
    <property type="evidence" value="ECO:0007669"/>
    <property type="project" value="InterPro"/>
</dbReference>
<organism evidence="15 16">
    <name type="scientific">Burkholderia cepacia</name>
    <name type="common">Pseudomonas cepacia</name>
    <dbReference type="NCBI Taxonomy" id="292"/>
    <lineage>
        <taxon>Bacteria</taxon>
        <taxon>Pseudomonadati</taxon>
        <taxon>Pseudomonadota</taxon>
        <taxon>Betaproteobacteria</taxon>
        <taxon>Burkholderiales</taxon>
        <taxon>Burkholderiaceae</taxon>
        <taxon>Burkholderia</taxon>
        <taxon>Burkholderia cepacia complex</taxon>
    </lineage>
</organism>
<reference evidence="15 16" key="1">
    <citation type="submission" date="2018-02" db="EMBL/GenBank/DDBJ databases">
        <title>Draft genome sequencing of Burkholderia cepacia Y14-15.</title>
        <authorList>
            <person name="Zheng B.-X."/>
        </authorList>
    </citation>
    <scope>NUCLEOTIDE SEQUENCE [LARGE SCALE GENOMIC DNA]</scope>
    <source>
        <strain evidence="15 16">Y14-15</strain>
    </source>
</reference>
<dbReference type="InterPro" id="IPR020616">
    <property type="entry name" value="Thiolase_N"/>
</dbReference>
<comment type="similarity">
    <text evidence="3 12">Belongs to the thiolase-like superfamily. Thiolase family.</text>
</comment>
<accession>A0A2S8ITF2</accession>
<dbReference type="NCBIfam" id="TIGR02430">
    <property type="entry name" value="pcaF"/>
    <property type="match status" value="1"/>
</dbReference>
<name>A0A2S8ITF2_BURCE</name>
<dbReference type="EMBL" id="PUIQ01000016">
    <property type="protein sequence ID" value="PQP18040.1"/>
    <property type="molecule type" value="Genomic_DNA"/>
</dbReference>
<evidence type="ECO:0000256" key="11">
    <source>
        <dbReference type="PIRSR" id="PIRSR000429-1"/>
    </source>
</evidence>
<dbReference type="PROSITE" id="PS00098">
    <property type="entry name" value="THIOLASE_1"/>
    <property type="match status" value="1"/>
</dbReference>
<dbReference type="PANTHER" id="PTHR18919:SF107">
    <property type="entry name" value="ACETYL-COA ACETYLTRANSFERASE, CYTOSOLIC"/>
    <property type="match status" value="1"/>
</dbReference>
<dbReference type="Gene3D" id="3.40.47.10">
    <property type="match status" value="1"/>
</dbReference>
<evidence type="ECO:0000256" key="10">
    <source>
        <dbReference type="ARBA" id="ARBA00048527"/>
    </source>
</evidence>
<dbReference type="InterPro" id="IPR002155">
    <property type="entry name" value="Thiolase"/>
</dbReference>
<comment type="caution">
    <text evidence="15">The sequence shown here is derived from an EMBL/GenBank/DDBJ whole genome shotgun (WGS) entry which is preliminary data.</text>
</comment>
<evidence type="ECO:0000256" key="8">
    <source>
        <dbReference type="ARBA" id="ARBA00023315"/>
    </source>
</evidence>
<dbReference type="PANTHER" id="PTHR18919">
    <property type="entry name" value="ACETYL-COA C-ACYLTRANSFERASE"/>
    <property type="match status" value="1"/>
</dbReference>
<feature type="active site" description="Acyl-thioester intermediate" evidence="11">
    <location>
        <position position="90"/>
    </location>
</feature>
<feature type="domain" description="Thiolase N-terminal" evidence="13">
    <location>
        <begin position="7"/>
        <end position="268"/>
    </location>
</feature>
<gene>
    <name evidence="15" type="primary">pcaF</name>
    <name evidence="15" type="ORF">C5615_14575</name>
</gene>
<dbReference type="FunFam" id="3.40.47.10:FF:000010">
    <property type="entry name" value="Acetyl-CoA acetyltransferase (Thiolase)"/>
    <property type="match status" value="1"/>
</dbReference>
<proteinExistence type="inferred from homology"/>
<evidence type="ECO:0000256" key="12">
    <source>
        <dbReference type="RuleBase" id="RU003557"/>
    </source>
</evidence>
<dbReference type="SUPFAM" id="SSF53901">
    <property type="entry name" value="Thiolase-like"/>
    <property type="match status" value="2"/>
</dbReference>
<protein>
    <recommendedName>
        <fullName evidence="5">Beta-ketoadipyl-CoA thiolase</fullName>
        <ecNumber evidence="4">2.3.1.174</ecNumber>
    </recommendedName>
    <alternativeName>
        <fullName evidence="9">3-oxoadipyl-CoA thiolase</fullName>
    </alternativeName>
</protein>
<dbReference type="Proteomes" id="UP000238206">
    <property type="component" value="Unassembled WGS sequence"/>
</dbReference>
<evidence type="ECO:0000259" key="13">
    <source>
        <dbReference type="Pfam" id="PF00108"/>
    </source>
</evidence>
<evidence type="ECO:0000256" key="7">
    <source>
        <dbReference type="ARBA" id="ARBA00022797"/>
    </source>
</evidence>
<dbReference type="PROSITE" id="PS00737">
    <property type="entry name" value="THIOLASE_2"/>
    <property type="match status" value="1"/>
</dbReference>
<dbReference type="NCBIfam" id="NF006551">
    <property type="entry name" value="PRK09050.1"/>
    <property type="match status" value="1"/>
</dbReference>
<evidence type="ECO:0000256" key="3">
    <source>
        <dbReference type="ARBA" id="ARBA00010982"/>
    </source>
</evidence>
<evidence type="ECO:0000259" key="14">
    <source>
        <dbReference type="Pfam" id="PF02803"/>
    </source>
</evidence>
<keyword evidence="7" id="KW-0058">Aromatic hydrocarbons catabolism</keyword>
<sequence>MTEAFLCDAIRTPIGRYGGALSGVRADDLGAVPLKALVERNRDVDWTAIDDVIYGCANQAGEDNRNVARMSLLLAGLPQGVPGSTINRLCGSGMDAVGVAARAIKSGEAALMVAGGVESMTRAPFVMGKAASAFARQAEIFDTTIGWRFVNPLMKQLHGVDSMPETAENVAVDYNISRADQDLFALRSQQKAARAQQDGTLAEEIVAVTIAQKKGDPVVVSRDEHPRETSLETLAKLKGVVRPDGSVTAGNASGVNDGAAALLLANEETAKRFGLTPRARVLGIATAGVAPRVMGIGPAPATQKLLARLGMTIDQFDVIELNEAFASQGLAVLRMLGVADDDPRVNPNGGAIALGHPLGASGARLVTTAMYQLHRTNGRFALCTMCIGVGQGIAIAIERV</sequence>
<evidence type="ECO:0000256" key="5">
    <source>
        <dbReference type="ARBA" id="ARBA00016181"/>
    </source>
</evidence>